<dbReference type="EMBL" id="JBHUER010000003">
    <property type="protein sequence ID" value="MFD1702313.1"/>
    <property type="molecule type" value="Genomic_DNA"/>
</dbReference>
<evidence type="ECO:0000313" key="6">
    <source>
        <dbReference type="Proteomes" id="UP001597308"/>
    </source>
</evidence>
<feature type="domain" description="AMP-binding enzyme C-terminal" evidence="4">
    <location>
        <begin position="325"/>
        <end position="398"/>
    </location>
</feature>
<evidence type="ECO:0000259" key="3">
    <source>
        <dbReference type="Pfam" id="PF00501"/>
    </source>
</evidence>
<dbReference type="PANTHER" id="PTHR43201">
    <property type="entry name" value="ACYL-COA SYNTHETASE"/>
    <property type="match status" value="1"/>
</dbReference>
<keyword evidence="2" id="KW-0436">Ligase</keyword>
<dbReference type="RefSeq" id="WP_378797525.1">
    <property type="nucleotide sequence ID" value="NZ_JBHUER010000003.1"/>
</dbReference>
<dbReference type="Proteomes" id="UP001597308">
    <property type="component" value="Unassembled WGS sequence"/>
</dbReference>
<accession>A0ABW4K6W8</accession>
<evidence type="ECO:0000256" key="1">
    <source>
        <dbReference type="ARBA" id="ARBA00006432"/>
    </source>
</evidence>
<dbReference type="Gene3D" id="3.30.300.30">
    <property type="match status" value="1"/>
</dbReference>
<protein>
    <submittedName>
        <fullName evidence="5">AMP-binding protein</fullName>
    </submittedName>
</protein>
<evidence type="ECO:0000313" key="5">
    <source>
        <dbReference type="EMBL" id="MFD1702313.1"/>
    </source>
</evidence>
<dbReference type="Gene3D" id="3.40.50.12780">
    <property type="entry name" value="N-terminal domain of ligase-like"/>
    <property type="match status" value="1"/>
</dbReference>
<dbReference type="Pfam" id="PF00501">
    <property type="entry name" value="AMP-binding"/>
    <property type="match status" value="1"/>
</dbReference>
<dbReference type="InterPro" id="IPR045851">
    <property type="entry name" value="AMP-bd_C_sf"/>
</dbReference>
<comment type="caution">
    <text evidence="5">The sequence shown here is derived from an EMBL/GenBank/DDBJ whole genome shotgun (WGS) entry which is preliminary data.</text>
</comment>
<organism evidence="5 6">
    <name type="scientific">Methylopila henanensis</name>
    <dbReference type="NCBI Taxonomy" id="873516"/>
    <lineage>
        <taxon>Bacteria</taxon>
        <taxon>Pseudomonadati</taxon>
        <taxon>Pseudomonadota</taxon>
        <taxon>Alphaproteobacteria</taxon>
        <taxon>Hyphomicrobiales</taxon>
        <taxon>Methylopilaceae</taxon>
        <taxon>Methylopila</taxon>
    </lineage>
</organism>
<proteinExistence type="inferred from homology"/>
<dbReference type="NCBIfam" id="NF006167">
    <property type="entry name" value="PRK08308.1"/>
    <property type="match status" value="1"/>
</dbReference>
<dbReference type="InterPro" id="IPR020845">
    <property type="entry name" value="AMP-binding_CS"/>
</dbReference>
<reference evidence="6" key="1">
    <citation type="journal article" date="2019" name="Int. J. Syst. Evol. Microbiol.">
        <title>The Global Catalogue of Microorganisms (GCM) 10K type strain sequencing project: providing services to taxonomists for standard genome sequencing and annotation.</title>
        <authorList>
            <consortium name="The Broad Institute Genomics Platform"/>
            <consortium name="The Broad Institute Genome Sequencing Center for Infectious Disease"/>
            <person name="Wu L."/>
            <person name="Ma J."/>
        </authorList>
    </citation>
    <scope>NUCLEOTIDE SEQUENCE [LARGE SCALE GENOMIC DNA]</scope>
    <source>
        <strain evidence="6">KCTC 23707</strain>
    </source>
</reference>
<dbReference type="InterPro" id="IPR025110">
    <property type="entry name" value="AMP-bd_C"/>
</dbReference>
<comment type="similarity">
    <text evidence="1">Belongs to the ATP-dependent AMP-binding enzyme family.</text>
</comment>
<evidence type="ECO:0000259" key="4">
    <source>
        <dbReference type="Pfam" id="PF13193"/>
    </source>
</evidence>
<dbReference type="InterPro" id="IPR000873">
    <property type="entry name" value="AMP-dep_synth/lig_dom"/>
</dbReference>
<dbReference type="PROSITE" id="PS00455">
    <property type="entry name" value="AMP_BINDING"/>
    <property type="match status" value="1"/>
</dbReference>
<evidence type="ECO:0000256" key="2">
    <source>
        <dbReference type="ARBA" id="ARBA00022598"/>
    </source>
</evidence>
<gene>
    <name evidence="5" type="ORF">ACFSCV_04775</name>
</gene>
<dbReference type="PANTHER" id="PTHR43201:SF5">
    <property type="entry name" value="MEDIUM-CHAIN ACYL-COA LIGASE ACSF2, MITOCHONDRIAL"/>
    <property type="match status" value="1"/>
</dbReference>
<sequence length="422" mass="44755">MIAIDDRLLDPEELARSGPAHAAIAQFGNPDGRRFAVCLADPADWLGLFFAIRAVGASVLPIHPATPHAAARRLAVSAGCHALLHHAAEPEALPDAAPSPGMLLQMSSGTTGAPKCVARPWEHIERELSSYVATFREPDDMTPIVACPTTHSYGLICGVLAALKRGRTPVLVDPGNPKHLLKRLRETDRPLLYASPAVLHTVAQLAPKDETLHAAMTSGTLLPAAWFDRIRARTRHMFQQYGCSEAGVVAVNPDMAAPEDMGRPLPHLAVTAGTADAPAEILVRGPAGEVRTSDLGALRPDGMLLFVARLDDTINVSGLNVYPQEVEDVAMTMPGVADAVAFRLADRFAGERVGLVFSAGGTVPVAAVMDWLRGRLASHQLPAQVIQLPAVPRQANGKVSRREIAARHAEGRLVPALEGAAS</sequence>
<name>A0ABW4K6W8_9HYPH</name>
<keyword evidence="6" id="KW-1185">Reference proteome</keyword>
<feature type="domain" description="AMP-dependent synthetase/ligase" evidence="3">
    <location>
        <begin position="101"/>
        <end position="286"/>
    </location>
</feature>
<dbReference type="SUPFAM" id="SSF56801">
    <property type="entry name" value="Acetyl-CoA synthetase-like"/>
    <property type="match status" value="1"/>
</dbReference>
<dbReference type="InterPro" id="IPR042099">
    <property type="entry name" value="ANL_N_sf"/>
</dbReference>
<dbReference type="Pfam" id="PF13193">
    <property type="entry name" value="AMP-binding_C"/>
    <property type="match status" value="1"/>
</dbReference>
<dbReference type="CDD" id="cd04433">
    <property type="entry name" value="AFD_class_I"/>
    <property type="match status" value="1"/>
</dbReference>